<evidence type="ECO:0000313" key="2">
    <source>
        <dbReference type="Proteomes" id="UP000266178"/>
    </source>
</evidence>
<protein>
    <submittedName>
        <fullName evidence="1">Uncharacterized protein</fullName>
    </submittedName>
</protein>
<organism evidence="1 2">
    <name type="scientific">Meiothermus granaticius NBRC 107808</name>
    <dbReference type="NCBI Taxonomy" id="1227551"/>
    <lineage>
        <taxon>Bacteria</taxon>
        <taxon>Thermotogati</taxon>
        <taxon>Deinococcota</taxon>
        <taxon>Deinococci</taxon>
        <taxon>Thermales</taxon>
        <taxon>Thermaceae</taxon>
        <taxon>Meiothermus</taxon>
    </lineage>
</organism>
<dbReference type="Proteomes" id="UP000266178">
    <property type="component" value="Unassembled WGS sequence"/>
</dbReference>
<dbReference type="AlphaFoldDB" id="A0A399F6B3"/>
<keyword evidence="2" id="KW-1185">Reference proteome</keyword>
<dbReference type="EMBL" id="QWLB01000036">
    <property type="protein sequence ID" value="RIH91633.1"/>
    <property type="molecule type" value="Genomic_DNA"/>
</dbReference>
<sequence length="61" mass="7278">MLEREIQLLSRDELTQFERWFAEFKAELWDKQIEADAKAGKLDKFADEAIAQFQQGKFKKL</sequence>
<reference evidence="1 2" key="1">
    <citation type="submission" date="2018-08" db="EMBL/GenBank/DDBJ databases">
        <title>Meiothermus granaticius genome AF-68 sequencing project.</title>
        <authorList>
            <person name="Da Costa M.S."/>
            <person name="Albuquerque L."/>
            <person name="Raposo P."/>
            <person name="Froufe H.J.C."/>
            <person name="Barroso C.S."/>
            <person name="Egas C."/>
        </authorList>
    </citation>
    <scope>NUCLEOTIDE SEQUENCE [LARGE SCALE GENOMIC DNA]</scope>
    <source>
        <strain evidence="1 2">AF-68</strain>
    </source>
</reference>
<evidence type="ECO:0000313" key="1">
    <source>
        <dbReference type="EMBL" id="RIH91633.1"/>
    </source>
</evidence>
<gene>
    <name evidence="1" type="ORF">Mgrana_02443</name>
</gene>
<name>A0A399F6B3_9DEIN</name>
<comment type="caution">
    <text evidence="1">The sequence shown here is derived from an EMBL/GenBank/DDBJ whole genome shotgun (WGS) entry which is preliminary data.</text>
</comment>
<accession>A0A399F6B3</accession>
<proteinExistence type="predicted"/>